<organism evidence="7 8">
    <name type="scientific">Rhodococcoides kroppenstedtii</name>
    <dbReference type="NCBI Taxonomy" id="293050"/>
    <lineage>
        <taxon>Bacteria</taxon>
        <taxon>Bacillati</taxon>
        <taxon>Actinomycetota</taxon>
        <taxon>Actinomycetes</taxon>
        <taxon>Mycobacteriales</taxon>
        <taxon>Nocardiaceae</taxon>
        <taxon>Rhodococcoides</taxon>
    </lineage>
</organism>
<evidence type="ECO:0000259" key="5">
    <source>
        <dbReference type="Pfam" id="PF02518"/>
    </source>
</evidence>
<evidence type="ECO:0000259" key="6">
    <source>
        <dbReference type="Pfam" id="PF07730"/>
    </source>
</evidence>
<dbReference type="Pfam" id="PF07730">
    <property type="entry name" value="HisKA_3"/>
    <property type="match status" value="1"/>
</dbReference>
<keyword evidence="4" id="KW-0812">Transmembrane</keyword>
<dbReference type="GO" id="GO:0016301">
    <property type="term" value="F:kinase activity"/>
    <property type="evidence" value="ECO:0007669"/>
    <property type="project" value="UniProtKB-KW"/>
</dbReference>
<keyword evidence="1" id="KW-0808">Transferase</keyword>
<evidence type="ECO:0000256" key="3">
    <source>
        <dbReference type="ARBA" id="ARBA00023012"/>
    </source>
</evidence>
<protein>
    <submittedName>
        <fullName evidence="7">Sensor histidine kinase</fullName>
    </submittedName>
</protein>
<name>A0ABS7NQH5_9NOCA</name>
<sequence>MTDIVATLVGEEDERRQRRGWLFSAIWLAFLVYPLDRIRQYRGPWEWTLVGVVSLAVFALVFVLGFREFRRRLHEEDRRPEQTRRAWVVLVLLTVLLVLVVPAAGDSVLTGSVYIAVFGIITLPGRAGVAVVAGVAAAVEILPRVVDGWTPDNSAAITVVAAAMAAWGVRTLVQRNAQLLEVRRRLADLAVVAERERLARDVHDILGHSLTVVTVKAELAGRLIELDPGRAAAEIADIEALTRQALADVRSTVGGFRHLRLDEEVLGARSALDAAAIELRRIGRVDDVPDHRRELFARVLREAVTNVVRHSGASTCTVDLGRDRISVEDDGVGPVGRADDTVPGVDHEPAGSGLSGLADLVRDAGGTLTIARGTRGGFRVTAEVTT</sequence>
<accession>A0ABS7NQH5</accession>
<comment type="caution">
    <text evidence="7">The sequence shown here is derived from an EMBL/GenBank/DDBJ whole genome shotgun (WGS) entry which is preliminary data.</text>
</comment>
<dbReference type="CDD" id="cd16917">
    <property type="entry name" value="HATPase_UhpB-NarQ-NarX-like"/>
    <property type="match status" value="1"/>
</dbReference>
<keyword evidence="2 7" id="KW-0418">Kinase</keyword>
<dbReference type="Proteomes" id="UP001520140">
    <property type="component" value="Unassembled WGS sequence"/>
</dbReference>
<dbReference type="RefSeq" id="WP_069973016.1">
    <property type="nucleotide sequence ID" value="NZ_JABUKE010000003.1"/>
</dbReference>
<keyword evidence="8" id="KW-1185">Reference proteome</keyword>
<keyword evidence="4" id="KW-0472">Membrane</keyword>
<feature type="domain" description="Histidine kinase/HSP90-like ATPase" evidence="5">
    <location>
        <begin position="295"/>
        <end position="383"/>
    </location>
</feature>
<dbReference type="InterPro" id="IPR011712">
    <property type="entry name" value="Sig_transdc_His_kin_sub3_dim/P"/>
</dbReference>
<keyword evidence="4" id="KW-1133">Transmembrane helix</keyword>
<keyword evidence="3" id="KW-0902">Two-component regulatory system</keyword>
<proteinExistence type="predicted"/>
<dbReference type="PANTHER" id="PTHR24421:SF63">
    <property type="entry name" value="SENSOR HISTIDINE KINASE DESK"/>
    <property type="match status" value="1"/>
</dbReference>
<evidence type="ECO:0000256" key="1">
    <source>
        <dbReference type="ARBA" id="ARBA00022679"/>
    </source>
</evidence>
<feature type="transmembrane region" description="Helical" evidence="4">
    <location>
        <begin position="47"/>
        <end position="66"/>
    </location>
</feature>
<feature type="domain" description="Signal transduction histidine kinase subgroup 3 dimerisation and phosphoacceptor" evidence="6">
    <location>
        <begin position="194"/>
        <end position="258"/>
    </location>
</feature>
<evidence type="ECO:0000256" key="2">
    <source>
        <dbReference type="ARBA" id="ARBA00022777"/>
    </source>
</evidence>
<feature type="transmembrane region" description="Helical" evidence="4">
    <location>
        <begin position="86"/>
        <end position="105"/>
    </location>
</feature>
<dbReference type="Pfam" id="PF02518">
    <property type="entry name" value="HATPase_c"/>
    <property type="match status" value="1"/>
</dbReference>
<dbReference type="PANTHER" id="PTHR24421">
    <property type="entry name" value="NITRATE/NITRITE SENSOR PROTEIN NARX-RELATED"/>
    <property type="match status" value="1"/>
</dbReference>
<dbReference type="SUPFAM" id="SSF55874">
    <property type="entry name" value="ATPase domain of HSP90 chaperone/DNA topoisomerase II/histidine kinase"/>
    <property type="match status" value="1"/>
</dbReference>
<dbReference type="Gene3D" id="3.30.565.10">
    <property type="entry name" value="Histidine kinase-like ATPase, C-terminal domain"/>
    <property type="match status" value="1"/>
</dbReference>
<feature type="transmembrane region" description="Helical" evidence="4">
    <location>
        <begin position="20"/>
        <end position="35"/>
    </location>
</feature>
<dbReference type="InterPro" id="IPR036890">
    <property type="entry name" value="HATPase_C_sf"/>
</dbReference>
<feature type="transmembrane region" description="Helical" evidence="4">
    <location>
        <begin position="111"/>
        <end position="142"/>
    </location>
</feature>
<evidence type="ECO:0000313" key="7">
    <source>
        <dbReference type="EMBL" id="MBY6320252.1"/>
    </source>
</evidence>
<dbReference type="Gene3D" id="1.20.5.1930">
    <property type="match status" value="1"/>
</dbReference>
<gene>
    <name evidence="7" type="ORF">HQ605_05425</name>
</gene>
<reference evidence="7 8" key="1">
    <citation type="submission" date="2020-06" db="EMBL/GenBank/DDBJ databases">
        <title>Taxonomy, biology and ecology of Rhodococcus bacteria occurring in California pistachio and other woody hosts as revealed by genome sequence analyses.</title>
        <authorList>
            <person name="Gai Y."/>
            <person name="Riely B."/>
        </authorList>
    </citation>
    <scope>NUCLEOTIDE SEQUENCE [LARGE SCALE GENOMIC DNA]</scope>
    <source>
        <strain evidence="7 8">BP-284</strain>
    </source>
</reference>
<evidence type="ECO:0000256" key="4">
    <source>
        <dbReference type="SAM" id="Phobius"/>
    </source>
</evidence>
<dbReference type="InterPro" id="IPR050482">
    <property type="entry name" value="Sensor_HK_TwoCompSys"/>
</dbReference>
<dbReference type="InterPro" id="IPR003594">
    <property type="entry name" value="HATPase_dom"/>
</dbReference>
<dbReference type="EMBL" id="JABUKG010000004">
    <property type="protein sequence ID" value="MBY6320252.1"/>
    <property type="molecule type" value="Genomic_DNA"/>
</dbReference>
<evidence type="ECO:0000313" key="8">
    <source>
        <dbReference type="Proteomes" id="UP001520140"/>
    </source>
</evidence>